<comment type="similarity">
    <text evidence="1">Belongs to the AB hydrolase superfamily. AB hydrolase 2 family.</text>
</comment>
<evidence type="ECO:0000256" key="2">
    <source>
        <dbReference type="SAM" id="MobiDB-lite"/>
    </source>
</evidence>
<dbReference type="OrthoDB" id="2418081at2759"/>
<dbReference type="GeneID" id="20351773"/>
<keyword evidence="6" id="KW-1185">Reference proteome</keyword>
<evidence type="ECO:0000256" key="1">
    <source>
        <dbReference type="ARBA" id="ARBA00006499"/>
    </source>
</evidence>
<dbReference type="PANTHER" id="PTHR10655:SF63">
    <property type="entry name" value="PHOSPHOLIPASE_CARBOXYLESTERASE_THIOESTERASE DOMAIN-CONTAINING PROTEIN"/>
    <property type="match status" value="1"/>
</dbReference>
<dbReference type="AlphaFoldDB" id="J3PCU6"/>
<dbReference type="HOGENOM" id="CLU_049413_2_2_1"/>
<reference evidence="5" key="5">
    <citation type="submission" date="2018-04" db="UniProtKB">
        <authorList>
            <consortium name="EnsemblFungi"/>
        </authorList>
    </citation>
    <scope>IDENTIFICATION</scope>
    <source>
        <strain evidence="5">R3-111a-1</strain>
    </source>
</reference>
<reference evidence="5" key="4">
    <citation type="journal article" date="2015" name="G3 (Bethesda)">
        <title>Genome sequences of three phytopathogenic species of the Magnaporthaceae family of fungi.</title>
        <authorList>
            <person name="Okagaki L.H."/>
            <person name="Nunes C.C."/>
            <person name="Sailsbery J."/>
            <person name="Clay B."/>
            <person name="Brown D."/>
            <person name="John T."/>
            <person name="Oh Y."/>
            <person name="Young N."/>
            <person name="Fitzgerald M."/>
            <person name="Haas B.J."/>
            <person name="Zeng Q."/>
            <person name="Young S."/>
            <person name="Adiconis X."/>
            <person name="Fan L."/>
            <person name="Levin J.Z."/>
            <person name="Mitchell T.K."/>
            <person name="Okubara P.A."/>
            <person name="Farman M.L."/>
            <person name="Kohn L.M."/>
            <person name="Birren B."/>
            <person name="Ma L.-J."/>
            <person name="Dean R.A."/>
        </authorList>
    </citation>
    <scope>NUCLEOTIDE SEQUENCE</scope>
    <source>
        <strain evidence="5">R3-111a-1</strain>
    </source>
</reference>
<dbReference type="PANTHER" id="PTHR10655">
    <property type="entry name" value="LYSOPHOSPHOLIPASE-RELATED"/>
    <property type="match status" value="1"/>
</dbReference>
<dbReference type="SUPFAM" id="SSF53474">
    <property type="entry name" value="alpha/beta-Hydrolases"/>
    <property type="match status" value="1"/>
</dbReference>
<protein>
    <recommendedName>
        <fullName evidence="3">Phospholipase/carboxylesterase/thioesterase domain-containing protein</fullName>
    </recommendedName>
</protein>
<reference evidence="4" key="2">
    <citation type="submission" date="2010-07" db="EMBL/GenBank/DDBJ databases">
        <authorList>
            <consortium name="The Broad Institute Genome Sequencing Platform"/>
            <consortium name="Broad Institute Genome Sequencing Center for Infectious Disease"/>
            <person name="Ma L.-J."/>
            <person name="Dead R."/>
            <person name="Young S."/>
            <person name="Zeng Q."/>
            <person name="Koehrsen M."/>
            <person name="Alvarado L."/>
            <person name="Berlin A."/>
            <person name="Chapman S.B."/>
            <person name="Chen Z."/>
            <person name="Freedman E."/>
            <person name="Gellesch M."/>
            <person name="Goldberg J."/>
            <person name="Griggs A."/>
            <person name="Gujja S."/>
            <person name="Heilman E.R."/>
            <person name="Heiman D."/>
            <person name="Hepburn T."/>
            <person name="Howarth C."/>
            <person name="Jen D."/>
            <person name="Larson L."/>
            <person name="Mehta T."/>
            <person name="Neiman D."/>
            <person name="Pearson M."/>
            <person name="Roberts A."/>
            <person name="Saif S."/>
            <person name="Shea T."/>
            <person name="Shenoy N."/>
            <person name="Sisk P."/>
            <person name="Stolte C."/>
            <person name="Sykes S."/>
            <person name="Walk T."/>
            <person name="White J."/>
            <person name="Yandava C."/>
            <person name="Haas B."/>
            <person name="Nusbaum C."/>
            <person name="Birren B."/>
        </authorList>
    </citation>
    <scope>NUCLEOTIDE SEQUENCE</scope>
    <source>
        <strain evidence="4">R3-111a-1</strain>
    </source>
</reference>
<dbReference type="eggNOG" id="KOG2112">
    <property type="taxonomic scope" value="Eukaryota"/>
</dbReference>
<evidence type="ECO:0000259" key="3">
    <source>
        <dbReference type="Pfam" id="PF02230"/>
    </source>
</evidence>
<dbReference type="Pfam" id="PF02230">
    <property type="entry name" value="Abhydrolase_2"/>
    <property type="match status" value="1"/>
</dbReference>
<reference evidence="6" key="1">
    <citation type="submission" date="2010-07" db="EMBL/GenBank/DDBJ databases">
        <title>The genome sequence of Gaeumannomyces graminis var. tritici strain R3-111a-1.</title>
        <authorList>
            <consortium name="The Broad Institute Genome Sequencing Platform"/>
            <person name="Ma L.-J."/>
            <person name="Dead R."/>
            <person name="Young S."/>
            <person name="Zeng Q."/>
            <person name="Koehrsen M."/>
            <person name="Alvarado L."/>
            <person name="Berlin A."/>
            <person name="Chapman S.B."/>
            <person name="Chen Z."/>
            <person name="Freedman E."/>
            <person name="Gellesch M."/>
            <person name="Goldberg J."/>
            <person name="Griggs A."/>
            <person name="Gujja S."/>
            <person name="Heilman E.R."/>
            <person name="Heiman D."/>
            <person name="Hepburn T."/>
            <person name="Howarth C."/>
            <person name="Jen D."/>
            <person name="Larson L."/>
            <person name="Mehta T."/>
            <person name="Neiman D."/>
            <person name="Pearson M."/>
            <person name="Roberts A."/>
            <person name="Saif S."/>
            <person name="Shea T."/>
            <person name="Shenoy N."/>
            <person name="Sisk P."/>
            <person name="Stolte C."/>
            <person name="Sykes S."/>
            <person name="Walk T."/>
            <person name="White J."/>
            <person name="Yandava C."/>
            <person name="Haas B."/>
            <person name="Nusbaum C."/>
            <person name="Birren B."/>
        </authorList>
    </citation>
    <scope>NUCLEOTIDE SEQUENCE [LARGE SCALE GENOMIC DNA]</scope>
    <source>
        <strain evidence="6">R3-111a-1</strain>
    </source>
</reference>
<dbReference type="EnsemblFungi" id="EJT72067">
    <property type="protein sequence ID" value="EJT72067"/>
    <property type="gene ID" value="GGTG_11315"/>
</dbReference>
<reference evidence="4" key="3">
    <citation type="submission" date="2010-09" db="EMBL/GenBank/DDBJ databases">
        <title>Annotation of Gaeumannomyces graminis var. tritici R3-111a-1.</title>
        <authorList>
            <consortium name="The Broad Institute Genome Sequencing Platform"/>
            <person name="Ma L.-J."/>
            <person name="Dead R."/>
            <person name="Young S.K."/>
            <person name="Zeng Q."/>
            <person name="Gargeya S."/>
            <person name="Fitzgerald M."/>
            <person name="Haas B."/>
            <person name="Abouelleil A."/>
            <person name="Alvarado L."/>
            <person name="Arachchi H.M."/>
            <person name="Berlin A."/>
            <person name="Brown A."/>
            <person name="Chapman S.B."/>
            <person name="Chen Z."/>
            <person name="Dunbar C."/>
            <person name="Freedman E."/>
            <person name="Gearin G."/>
            <person name="Gellesch M."/>
            <person name="Goldberg J."/>
            <person name="Griggs A."/>
            <person name="Gujja S."/>
            <person name="Heiman D."/>
            <person name="Howarth C."/>
            <person name="Larson L."/>
            <person name="Lui A."/>
            <person name="MacDonald P.J.P."/>
            <person name="Mehta T."/>
            <person name="Montmayeur A."/>
            <person name="Murphy C."/>
            <person name="Neiman D."/>
            <person name="Pearson M."/>
            <person name="Priest M."/>
            <person name="Roberts A."/>
            <person name="Saif S."/>
            <person name="Shea T."/>
            <person name="Shenoy N."/>
            <person name="Sisk P."/>
            <person name="Stolte C."/>
            <person name="Sykes S."/>
            <person name="Yandava C."/>
            <person name="Wortman J."/>
            <person name="Nusbaum C."/>
            <person name="Birren B."/>
        </authorList>
    </citation>
    <scope>NUCLEOTIDE SEQUENCE</scope>
    <source>
        <strain evidence="4">R3-111a-1</strain>
    </source>
</reference>
<dbReference type="InterPro" id="IPR029058">
    <property type="entry name" value="AB_hydrolase_fold"/>
</dbReference>
<name>J3PCU6_GAET3</name>
<sequence length="289" mass="31659">MNLAAKTRLRAAGAEEAGSKFGQPHIVQPQSKHTHTAIVLHGRGSDAEEFADDFFEPNLSDGAKLCDKLPGWRWVFPSSKKRWSTAFQEYMPAWFEAHSLTDPTARQNLQVKGLLESVDHISYTIKKETERLGGDSRKLVLGGISQGAAVGMWTLLSGRGLENRSLGGFFAASTWLPFAADVKDLFVRNEVAPAPGSLEPRDAVLAMIPPVDKPAPSTTREQPPVFLGHGVDDAYVDVELGRQAADVLAQGGWAVEWKEYSGAEEEGHWFKVPDEVDDIFSFLVRVTSA</sequence>
<dbReference type="GO" id="GO:0052689">
    <property type="term" value="F:carboxylic ester hydrolase activity"/>
    <property type="evidence" value="ECO:0007669"/>
    <property type="project" value="TreeGrafter"/>
</dbReference>
<dbReference type="RefSeq" id="XP_009227464.1">
    <property type="nucleotide sequence ID" value="XM_009229200.1"/>
</dbReference>
<evidence type="ECO:0000313" key="5">
    <source>
        <dbReference type="EnsemblFungi" id="EJT72067"/>
    </source>
</evidence>
<dbReference type="InterPro" id="IPR003140">
    <property type="entry name" value="PLipase/COase/thioEstase"/>
</dbReference>
<dbReference type="STRING" id="644352.J3PCU6"/>
<dbReference type="InterPro" id="IPR050565">
    <property type="entry name" value="LYPA1-2/EST-like"/>
</dbReference>
<evidence type="ECO:0000313" key="6">
    <source>
        <dbReference type="Proteomes" id="UP000006039"/>
    </source>
</evidence>
<proteinExistence type="inferred from homology"/>
<dbReference type="GO" id="GO:0005737">
    <property type="term" value="C:cytoplasm"/>
    <property type="evidence" value="ECO:0007669"/>
    <property type="project" value="TreeGrafter"/>
</dbReference>
<dbReference type="EMBL" id="GL385400">
    <property type="protein sequence ID" value="EJT72067.1"/>
    <property type="molecule type" value="Genomic_DNA"/>
</dbReference>
<organism evidence="4">
    <name type="scientific">Gaeumannomyces tritici (strain R3-111a-1)</name>
    <name type="common">Wheat and barley take-all root rot fungus</name>
    <name type="synonym">Gaeumannomyces graminis var. tritici</name>
    <dbReference type="NCBI Taxonomy" id="644352"/>
    <lineage>
        <taxon>Eukaryota</taxon>
        <taxon>Fungi</taxon>
        <taxon>Dikarya</taxon>
        <taxon>Ascomycota</taxon>
        <taxon>Pezizomycotina</taxon>
        <taxon>Sordariomycetes</taxon>
        <taxon>Sordariomycetidae</taxon>
        <taxon>Magnaporthales</taxon>
        <taxon>Magnaporthaceae</taxon>
        <taxon>Gaeumannomyces</taxon>
    </lineage>
</organism>
<feature type="region of interest" description="Disordered" evidence="2">
    <location>
        <begin position="1"/>
        <end position="32"/>
    </location>
</feature>
<accession>J3PCU6</accession>
<dbReference type="GO" id="GO:0008474">
    <property type="term" value="F:palmitoyl-(protein) hydrolase activity"/>
    <property type="evidence" value="ECO:0007669"/>
    <property type="project" value="TreeGrafter"/>
</dbReference>
<dbReference type="Gene3D" id="3.40.50.1820">
    <property type="entry name" value="alpha/beta hydrolase"/>
    <property type="match status" value="1"/>
</dbReference>
<feature type="domain" description="Phospholipase/carboxylesterase/thioesterase" evidence="3">
    <location>
        <begin position="23"/>
        <end position="184"/>
    </location>
</feature>
<dbReference type="Proteomes" id="UP000006039">
    <property type="component" value="Unassembled WGS sequence"/>
</dbReference>
<dbReference type="VEuPathDB" id="FungiDB:GGTG_11315"/>
<gene>
    <name evidence="5" type="primary">20351773</name>
    <name evidence="4" type="ORF">GGTG_11315</name>
</gene>
<evidence type="ECO:0000313" key="4">
    <source>
        <dbReference type="EMBL" id="EJT72067.1"/>
    </source>
</evidence>